<reference evidence="1" key="1">
    <citation type="submission" date="2020-08" db="EMBL/GenBank/DDBJ databases">
        <title>Multicomponent nature underlies the extraordinary mechanical properties of spider dragline silk.</title>
        <authorList>
            <person name="Kono N."/>
            <person name="Nakamura H."/>
            <person name="Mori M."/>
            <person name="Yoshida Y."/>
            <person name="Ohtoshi R."/>
            <person name="Malay A.D."/>
            <person name="Moran D.A.P."/>
            <person name="Tomita M."/>
            <person name="Numata K."/>
            <person name="Arakawa K."/>
        </authorList>
    </citation>
    <scope>NUCLEOTIDE SEQUENCE</scope>
</reference>
<proteinExistence type="predicted"/>
<protein>
    <submittedName>
        <fullName evidence="1">Uncharacterized protein</fullName>
    </submittedName>
</protein>
<gene>
    <name evidence="1" type="ORF">NPIL_548961</name>
</gene>
<comment type="caution">
    <text evidence="1">The sequence shown here is derived from an EMBL/GenBank/DDBJ whole genome shotgun (WGS) entry which is preliminary data.</text>
</comment>
<dbReference type="EMBL" id="BMAW01031936">
    <property type="protein sequence ID" value="GFU23396.1"/>
    <property type="molecule type" value="Genomic_DNA"/>
</dbReference>
<keyword evidence="2" id="KW-1185">Reference proteome</keyword>
<sequence>MVNWGKLTFLLRRYEECMKFKRQAKQLEEASSKISANPFSGRAFNSERTLCSTLRKKNTAPQIEFRFQPKLNER</sequence>
<evidence type="ECO:0000313" key="2">
    <source>
        <dbReference type="Proteomes" id="UP000887013"/>
    </source>
</evidence>
<dbReference type="AlphaFoldDB" id="A0A8X6QN63"/>
<accession>A0A8X6QN63</accession>
<dbReference type="Proteomes" id="UP000887013">
    <property type="component" value="Unassembled WGS sequence"/>
</dbReference>
<evidence type="ECO:0000313" key="1">
    <source>
        <dbReference type="EMBL" id="GFU23396.1"/>
    </source>
</evidence>
<organism evidence="1 2">
    <name type="scientific">Nephila pilipes</name>
    <name type="common">Giant wood spider</name>
    <name type="synonym">Nephila maculata</name>
    <dbReference type="NCBI Taxonomy" id="299642"/>
    <lineage>
        <taxon>Eukaryota</taxon>
        <taxon>Metazoa</taxon>
        <taxon>Ecdysozoa</taxon>
        <taxon>Arthropoda</taxon>
        <taxon>Chelicerata</taxon>
        <taxon>Arachnida</taxon>
        <taxon>Araneae</taxon>
        <taxon>Araneomorphae</taxon>
        <taxon>Entelegynae</taxon>
        <taxon>Araneoidea</taxon>
        <taxon>Nephilidae</taxon>
        <taxon>Nephila</taxon>
    </lineage>
</organism>
<name>A0A8X6QN63_NEPPI</name>